<dbReference type="RefSeq" id="XP_066662481.1">
    <property type="nucleotide sequence ID" value="XM_066816789.1"/>
</dbReference>
<evidence type="ECO:0000313" key="3">
    <source>
        <dbReference type="Proteomes" id="UP001433268"/>
    </source>
</evidence>
<comment type="caution">
    <text evidence="2">The sequence shown here is derived from an EMBL/GenBank/DDBJ whole genome shotgun (WGS) entry which is preliminary data.</text>
</comment>
<evidence type="ECO:0000259" key="1">
    <source>
        <dbReference type="Pfam" id="PF20255"/>
    </source>
</evidence>
<accession>A0ABR1V3G5</accession>
<dbReference type="InterPro" id="IPR046541">
    <property type="entry name" value="DUF6606"/>
</dbReference>
<sequence length="1134" mass="128398">MASLEAVYNHLVLPPKVPGGQDSDLDSIQNDILRRLLEACHCLRNITGPELEGTWEAVAKSLKVCQQLNQGRLDKDKLVQAFNTLDNEHVLILYVVQQNAALVIRRHFPAGEDRVIFESFEVSPPPSQVLAAEDALQWDFPGRSAEISTKDFQRIDFQESLSLFLEQASLESLQSLAAKVEKAGISVIEPRSTVDPALLSQMLMSLLEAVGVSYDAPGFGNGFAMMLPFWLLLRVSIHRFLKIRLGDDEGQACYKVLIVMILAHLLDDCASKLNPESTVLLQNKLCRRLAKLSKHVKNDSELLVRLLDIVTPIITPIVTNAEAEVQSTWDRKKATYIRVIPKLELHAQPADQFLQLPNSIGHLEALLRKSPTANQTPTSSTVPKLGEAMQKINKFTQIYLELGDYESSWSTWEVPTSLDLSRCRANCLNLSMQLRSEKLQSTLWSLKHNPEHISSYLLAVFNIWTRLDQEVIKLCPLLQEFHPIFSPEMLDTLHVSTYDKLDLLRRIQTYLRRRIEKAGVGSPSILSEIDKKWFAAQYFQDASDLKEYHATINSDSEVSRDTKEEEWIKCREQYRDLSQRICDDTCVCTIDFNGDRDIRGCTKCYYIRSRRRLEITCVILKRPQLCWLSTCLNIYEIIEMLPGLFAFMLPSQPTLGGSRESCKIRLEEYSQLNGYMAYQSGSVTLASDKKPRCYVEKEYVLLPNPLDFAYYDQVAKIWIKDPRDSLTLHHICGTTKHPALGTSAALSTTTEKQCSLQLSTYKIVANQNRCPREMSVQEFAAHQQILSSTNLRWVEILREIQSPNLNLGDENTMFTITHLVLQAGPSLGSSILGEMHVPFLDSAFRKLLAHQINQKLRAIRFNTREAPCMDLLLTLSLRLFEFGQGLDRSTAENLVQEIRAVTLGWIAELQSKSQCSTDRSSALLVGKYMFWASLICRRTFLILINATSLSKDELRDHTRASLCLQMNIIDDPAKLSLVPRTMFVRDAKIAALLKAKICNSIMADSTGLEEAICVVWQQSEKGQHQSFSSWKQLSDVYEYEGASTWIAATLTSTIEGHEKQIIHYSYVEGYLLIDGKPFGKLPLEIRNSEDVVLLFGNQNLLTSPSPLKGMSHQLLANPRDHKIHFGLRNGKAII</sequence>
<dbReference type="EMBL" id="JAQQWN010000009">
    <property type="protein sequence ID" value="KAK8065728.1"/>
    <property type="molecule type" value="Genomic_DNA"/>
</dbReference>
<gene>
    <name evidence="2" type="ORF">PG997_012475</name>
</gene>
<dbReference type="Proteomes" id="UP001433268">
    <property type="component" value="Unassembled WGS sequence"/>
</dbReference>
<feature type="domain" description="DUF6606" evidence="1">
    <location>
        <begin position="8"/>
        <end position="215"/>
    </location>
</feature>
<reference evidence="2 3" key="1">
    <citation type="submission" date="2023-01" db="EMBL/GenBank/DDBJ databases">
        <title>Analysis of 21 Apiospora genomes using comparative genomics revels a genus with tremendous synthesis potential of carbohydrate active enzymes and secondary metabolites.</title>
        <authorList>
            <person name="Sorensen T."/>
        </authorList>
    </citation>
    <scope>NUCLEOTIDE SEQUENCE [LARGE SCALE GENOMIC DNA]</scope>
    <source>
        <strain evidence="2 3">CBS 114990</strain>
    </source>
</reference>
<keyword evidence="3" id="KW-1185">Reference proteome</keyword>
<organism evidence="2 3">
    <name type="scientific">Apiospora hydei</name>
    <dbReference type="NCBI Taxonomy" id="1337664"/>
    <lineage>
        <taxon>Eukaryota</taxon>
        <taxon>Fungi</taxon>
        <taxon>Dikarya</taxon>
        <taxon>Ascomycota</taxon>
        <taxon>Pezizomycotina</taxon>
        <taxon>Sordariomycetes</taxon>
        <taxon>Xylariomycetidae</taxon>
        <taxon>Amphisphaeriales</taxon>
        <taxon>Apiosporaceae</taxon>
        <taxon>Apiospora</taxon>
    </lineage>
</organism>
<dbReference type="GeneID" id="92049849"/>
<proteinExistence type="predicted"/>
<name>A0ABR1V3G5_9PEZI</name>
<evidence type="ECO:0000313" key="2">
    <source>
        <dbReference type="EMBL" id="KAK8065728.1"/>
    </source>
</evidence>
<protein>
    <recommendedName>
        <fullName evidence="1">DUF6606 domain-containing protein</fullName>
    </recommendedName>
</protein>
<dbReference type="Pfam" id="PF20255">
    <property type="entry name" value="DUF6606"/>
    <property type="match status" value="1"/>
</dbReference>